<accession>A0ACA9Q6X0</accession>
<keyword evidence="2" id="KW-1185">Reference proteome</keyword>
<dbReference type="EMBL" id="CAJVPT010043678">
    <property type="protein sequence ID" value="CAG8732763.1"/>
    <property type="molecule type" value="Genomic_DNA"/>
</dbReference>
<dbReference type="Proteomes" id="UP000789525">
    <property type="component" value="Unassembled WGS sequence"/>
</dbReference>
<protein>
    <submittedName>
        <fullName evidence="1">15182_t:CDS:1</fullName>
    </submittedName>
</protein>
<evidence type="ECO:0000313" key="1">
    <source>
        <dbReference type="EMBL" id="CAG8732763.1"/>
    </source>
</evidence>
<sequence length="53" mass="5934">MSMLSGIIFIPSSIDRFTQKNKVPNFKYRLLGVKAVVAKDANRDLATKNAFAF</sequence>
<feature type="non-terminal residue" evidence="1">
    <location>
        <position position="53"/>
    </location>
</feature>
<comment type="caution">
    <text evidence="1">The sequence shown here is derived from an EMBL/GenBank/DDBJ whole genome shotgun (WGS) entry which is preliminary data.</text>
</comment>
<proteinExistence type="predicted"/>
<reference evidence="1" key="1">
    <citation type="submission" date="2021-06" db="EMBL/GenBank/DDBJ databases">
        <authorList>
            <person name="Kallberg Y."/>
            <person name="Tangrot J."/>
            <person name="Rosling A."/>
        </authorList>
    </citation>
    <scope>NUCLEOTIDE SEQUENCE</scope>
    <source>
        <strain evidence="1">CL356</strain>
    </source>
</reference>
<evidence type="ECO:0000313" key="2">
    <source>
        <dbReference type="Proteomes" id="UP000789525"/>
    </source>
</evidence>
<name>A0ACA9Q6X0_9GLOM</name>
<organism evidence="1 2">
    <name type="scientific">Acaulospora colombiana</name>
    <dbReference type="NCBI Taxonomy" id="27376"/>
    <lineage>
        <taxon>Eukaryota</taxon>
        <taxon>Fungi</taxon>
        <taxon>Fungi incertae sedis</taxon>
        <taxon>Mucoromycota</taxon>
        <taxon>Glomeromycotina</taxon>
        <taxon>Glomeromycetes</taxon>
        <taxon>Diversisporales</taxon>
        <taxon>Acaulosporaceae</taxon>
        <taxon>Acaulospora</taxon>
    </lineage>
</organism>
<gene>
    <name evidence="1" type="ORF">ACOLOM_LOCUS11742</name>
</gene>